<reference evidence="1" key="1">
    <citation type="submission" date="2021-10" db="EMBL/GenBank/DDBJ databases">
        <title>Complete genome sequences of five Ralstonia solancearum strains isolated from sunflower.</title>
        <authorList>
            <person name="She X."/>
            <person name="He Z."/>
        </authorList>
    </citation>
    <scope>NUCLEOTIDE SEQUENCE</scope>
    <source>
        <strain evidence="1">RS638</strain>
    </source>
</reference>
<name>A0ABY6NHK0_RALSL</name>
<sequence>MPAYYASAIYPVREPRPSRPGNLFATGSPHVLTFRTDRYRTFPAFPGFSFQIERMVAEGDQVAAYLVFDGEHKSGVIDGIAPAGKRLRFSLLMLLTISDGKIIEKRAHFDRMDIHRQLAGEP</sequence>
<dbReference type="PANTHER" id="PTHR38436:SF1">
    <property type="entry name" value="ESTER CYCLASE"/>
    <property type="match status" value="1"/>
</dbReference>
<gene>
    <name evidence="1" type="ORF">LH706_13855</name>
</gene>
<accession>A0ABY6NHK0</accession>
<organism evidence="1">
    <name type="scientific">Ralstonia solanacearum</name>
    <name type="common">Pseudomonas solanacearum</name>
    <dbReference type="NCBI Taxonomy" id="305"/>
    <lineage>
        <taxon>Bacteria</taxon>
        <taxon>Pseudomonadati</taxon>
        <taxon>Pseudomonadota</taxon>
        <taxon>Betaproteobacteria</taxon>
        <taxon>Burkholderiales</taxon>
        <taxon>Burkholderiaceae</taxon>
        <taxon>Ralstonia</taxon>
        <taxon>Ralstonia solanacearum species complex</taxon>
    </lineage>
</organism>
<dbReference type="EMBL" id="CP085043">
    <property type="protein sequence ID" value="UZF16672.1"/>
    <property type="molecule type" value="Genomic_DNA"/>
</dbReference>
<dbReference type="PANTHER" id="PTHR38436">
    <property type="entry name" value="POLYKETIDE CYCLASE SNOAL-LIKE DOMAIN"/>
    <property type="match status" value="1"/>
</dbReference>
<dbReference type="Pfam" id="PF07366">
    <property type="entry name" value="SnoaL"/>
    <property type="match status" value="1"/>
</dbReference>
<proteinExistence type="predicted"/>
<dbReference type="InterPro" id="IPR009959">
    <property type="entry name" value="Cyclase_SnoaL-like"/>
</dbReference>
<protein>
    <submittedName>
        <fullName evidence="1">Ester cyclase</fullName>
    </submittedName>
</protein>
<dbReference type="InterPro" id="IPR032710">
    <property type="entry name" value="NTF2-like_dom_sf"/>
</dbReference>
<dbReference type="Gene3D" id="3.10.450.50">
    <property type="match status" value="1"/>
</dbReference>
<evidence type="ECO:0000313" key="1">
    <source>
        <dbReference type="EMBL" id="UZF16672.1"/>
    </source>
</evidence>
<dbReference type="SUPFAM" id="SSF54427">
    <property type="entry name" value="NTF2-like"/>
    <property type="match status" value="1"/>
</dbReference>